<evidence type="ECO:0000313" key="1">
    <source>
        <dbReference type="EMBL" id="KKM19382.1"/>
    </source>
</evidence>
<reference evidence="1" key="1">
    <citation type="journal article" date="2015" name="Nature">
        <title>Complex archaea that bridge the gap between prokaryotes and eukaryotes.</title>
        <authorList>
            <person name="Spang A."/>
            <person name="Saw J.H."/>
            <person name="Jorgensen S.L."/>
            <person name="Zaremba-Niedzwiedzka K."/>
            <person name="Martijn J."/>
            <person name="Lind A.E."/>
            <person name="van Eijk R."/>
            <person name="Schleper C."/>
            <person name="Guy L."/>
            <person name="Ettema T.J."/>
        </authorList>
    </citation>
    <scope>NUCLEOTIDE SEQUENCE</scope>
</reference>
<dbReference type="EMBL" id="LAZR01014000">
    <property type="protein sequence ID" value="KKM19382.1"/>
    <property type="molecule type" value="Genomic_DNA"/>
</dbReference>
<protein>
    <submittedName>
        <fullName evidence="1">Uncharacterized protein</fullName>
    </submittedName>
</protein>
<dbReference type="AlphaFoldDB" id="A0A0F9HW00"/>
<accession>A0A0F9HW00</accession>
<comment type="caution">
    <text evidence="1">The sequence shown here is derived from an EMBL/GenBank/DDBJ whole genome shotgun (WGS) entry which is preliminary data.</text>
</comment>
<gene>
    <name evidence="1" type="ORF">LCGC14_1656190</name>
</gene>
<sequence length="69" mass="7964">MWEQLAIALIIELIKRRFNKEDEQVVIEIAKRVKSPQKVIVEILEHPTLCGKTVRILADIIEGLSKKLD</sequence>
<organism evidence="1">
    <name type="scientific">marine sediment metagenome</name>
    <dbReference type="NCBI Taxonomy" id="412755"/>
    <lineage>
        <taxon>unclassified sequences</taxon>
        <taxon>metagenomes</taxon>
        <taxon>ecological metagenomes</taxon>
    </lineage>
</organism>
<name>A0A0F9HW00_9ZZZZ</name>
<proteinExistence type="predicted"/>